<accession>A0AAJ1U5T1</accession>
<sequence>MNDFIDDIRAQVRSHGVFLIHVHEDEEGPGWTYTVGLHELGHPEIVLFGPDQESAKFMLNDLAFRVVDGVERFDEPVVVEGFFGGPYEVALVPFPADRVDDDLGMAVGVAGGDVAAVQLVVTGRDHRWPWEYETFGDQGSSAVVAGPVPDVGALPRRPWVEHVHEVLPGVAYGTKAYLCRRVQTGEAPVLDVVHDHDGSWQLLCGGLHAGEAAGDDGIALGFLGRMAEHDPALLEVLDLPAGVEAFRAEEGGVWTRAEMPRPGLWRRLRERFGRR</sequence>
<dbReference type="Proteomes" id="UP001239215">
    <property type="component" value="Unassembled WGS sequence"/>
</dbReference>
<proteinExistence type="predicted"/>
<dbReference type="EMBL" id="JAUTAN010000001">
    <property type="protein sequence ID" value="MDQ1106530.1"/>
    <property type="molecule type" value="Genomic_DNA"/>
</dbReference>
<dbReference type="RefSeq" id="WP_307204282.1">
    <property type="nucleotide sequence ID" value="NZ_JAUTAN010000001.1"/>
</dbReference>
<evidence type="ECO:0000313" key="1">
    <source>
        <dbReference type="EMBL" id="MDQ1106530.1"/>
    </source>
</evidence>
<comment type="caution">
    <text evidence="1">The sequence shown here is derived from an EMBL/GenBank/DDBJ whole genome shotgun (WGS) entry which is preliminary data.</text>
</comment>
<reference evidence="1" key="1">
    <citation type="submission" date="2023-07" db="EMBL/GenBank/DDBJ databases">
        <title>Functional and genomic diversity of the sorghum phyllosphere microbiome.</title>
        <authorList>
            <person name="Shade A."/>
        </authorList>
    </citation>
    <scope>NUCLEOTIDE SEQUENCE</scope>
    <source>
        <strain evidence="1">SORGH_AS_1067</strain>
    </source>
</reference>
<gene>
    <name evidence="1" type="ORF">QE405_003814</name>
</gene>
<organism evidence="1 2">
    <name type="scientific">Nocardioides zeae</name>
    <dbReference type="NCBI Taxonomy" id="1457234"/>
    <lineage>
        <taxon>Bacteria</taxon>
        <taxon>Bacillati</taxon>
        <taxon>Actinomycetota</taxon>
        <taxon>Actinomycetes</taxon>
        <taxon>Propionibacteriales</taxon>
        <taxon>Nocardioidaceae</taxon>
        <taxon>Nocardioides</taxon>
    </lineage>
</organism>
<dbReference type="Pfam" id="PF14081">
    <property type="entry name" value="DUF4262"/>
    <property type="match status" value="1"/>
</dbReference>
<protein>
    <recommendedName>
        <fullName evidence="3">DUF4262 domain-containing protein</fullName>
    </recommendedName>
</protein>
<dbReference type="AlphaFoldDB" id="A0AAJ1U5T1"/>
<evidence type="ECO:0008006" key="3">
    <source>
        <dbReference type="Google" id="ProtNLM"/>
    </source>
</evidence>
<dbReference type="InterPro" id="IPR025358">
    <property type="entry name" value="DUF4262"/>
</dbReference>
<name>A0AAJ1U5T1_9ACTN</name>
<evidence type="ECO:0000313" key="2">
    <source>
        <dbReference type="Proteomes" id="UP001239215"/>
    </source>
</evidence>